<dbReference type="AlphaFoldDB" id="A0A165GTV0"/>
<protein>
    <submittedName>
        <fullName evidence="1">Uncharacterized protein</fullName>
    </submittedName>
</protein>
<dbReference type="GeneID" id="63819155"/>
<evidence type="ECO:0000313" key="2">
    <source>
        <dbReference type="Proteomes" id="UP000076871"/>
    </source>
</evidence>
<name>A0A165GTV0_9APHY</name>
<dbReference type="RefSeq" id="XP_040768544.1">
    <property type="nucleotide sequence ID" value="XM_040902124.1"/>
</dbReference>
<organism evidence="1 2">
    <name type="scientific">Laetiporus sulphureus 93-53</name>
    <dbReference type="NCBI Taxonomy" id="1314785"/>
    <lineage>
        <taxon>Eukaryota</taxon>
        <taxon>Fungi</taxon>
        <taxon>Dikarya</taxon>
        <taxon>Basidiomycota</taxon>
        <taxon>Agaricomycotina</taxon>
        <taxon>Agaricomycetes</taxon>
        <taxon>Polyporales</taxon>
        <taxon>Laetiporus</taxon>
    </lineage>
</organism>
<gene>
    <name evidence="1" type="ORF">LAESUDRAFT_350798</name>
</gene>
<dbReference type="EMBL" id="KV427608">
    <property type="protein sequence ID" value="KZT10804.1"/>
    <property type="molecule type" value="Genomic_DNA"/>
</dbReference>
<dbReference type="Proteomes" id="UP000076871">
    <property type="component" value="Unassembled WGS sequence"/>
</dbReference>
<keyword evidence="2" id="KW-1185">Reference proteome</keyword>
<dbReference type="InParanoid" id="A0A165GTV0"/>
<sequence>MALGEGPVLALGKLAWRNCSVSPYGALSWPGGGCVPTQNRQLPIAIIKSASSMIKVETVSTVSVHTARELWWSHLVTTSFVRWQSWTVGTRVRGSFEWPVRILRDNDSENIEVSCCLDHFGSSARALKKLAWRKIAWFEKCGKNPWQPNSVTPSVLTICRFSHWKGVLLLGRQVIGKTAVAGTARRPV</sequence>
<evidence type="ECO:0000313" key="1">
    <source>
        <dbReference type="EMBL" id="KZT10804.1"/>
    </source>
</evidence>
<reference evidence="1 2" key="1">
    <citation type="journal article" date="2016" name="Mol. Biol. Evol.">
        <title>Comparative Genomics of Early-Diverging Mushroom-Forming Fungi Provides Insights into the Origins of Lignocellulose Decay Capabilities.</title>
        <authorList>
            <person name="Nagy L.G."/>
            <person name="Riley R."/>
            <person name="Tritt A."/>
            <person name="Adam C."/>
            <person name="Daum C."/>
            <person name="Floudas D."/>
            <person name="Sun H."/>
            <person name="Yadav J.S."/>
            <person name="Pangilinan J."/>
            <person name="Larsson K.H."/>
            <person name="Matsuura K."/>
            <person name="Barry K."/>
            <person name="Labutti K."/>
            <person name="Kuo R."/>
            <person name="Ohm R.A."/>
            <person name="Bhattacharya S.S."/>
            <person name="Shirouzu T."/>
            <person name="Yoshinaga Y."/>
            <person name="Martin F.M."/>
            <person name="Grigoriev I.V."/>
            <person name="Hibbett D.S."/>
        </authorList>
    </citation>
    <scope>NUCLEOTIDE SEQUENCE [LARGE SCALE GENOMIC DNA]</scope>
    <source>
        <strain evidence="1 2">93-53</strain>
    </source>
</reference>
<accession>A0A165GTV0</accession>
<proteinExistence type="predicted"/>